<dbReference type="AlphaFoldDB" id="S3CN59"/>
<dbReference type="HOGENOM" id="CLU_021859_0_0_1"/>
<dbReference type="GeneID" id="19462130"/>
<keyword evidence="5" id="KW-0560">Oxidoreductase</keyword>
<organism evidence="9 10">
    <name type="scientific">Glarea lozoyensis (strain ATCC 20868 / MF5171)</name>
    <dbReference type="NCBI Taxonomy" id="1116229"/>
    <lineage>
        <taxon>Eukaryota</taxon>
        <taxon>Fungi</taxon>
        <taxon>Dikarya</taxon>
        <taxon>Ascomycota</taxon>
        <taxon>Pezizomycotina</taxon>
        <taxon>Leotiomycetes</taxon>
        <taxon>Helotiales</taxon>
        <taxon>Helotiaceae</taxon>
        <taxon>Glarea</taxon>
    </lineage>
</organism>
<dbReference type="Gene3D" id="3.30.2020.30">
    <property type="match status" value="1"/>
</dbReference>
<accession>S3CN59</accession>
<evidence type="ECO:0000313" key="10">
    <source>
        <dbReference type="Proteomes" id="UP000016922"/>
    </source>
</evidence>
<dbReference type="PANTHER" id="PTHR10696">
    <property type="entry name" value="GAMMA-BUTYROBETAINE HYDROXYLASE-RELATED"/>
    <property type="match status" value="1"/>
</dbReference>
<dbReference type="InterPro" id="IPR042098">
    <property type="entry name" value="TauD-like_sf"/>
</dbReference>
<dbReference type="OrthoDB" id="406634at2759"/>
<dbReference type="STRING" id="1116229.S3CN59"/>
<dbReference type="GO" id="GO:0046872">
    <property type="term" value="F:metal ion binding"/>
    <property type="evidence" value="ECO:0007669"/>
    <property type="project" value="UniProtKB-KW"/>
</dbReference>
<dbReference type="InterPro" id="IPR050411">
    <property type="entry name" value="AlphaKG_dependent_hydroxylases"/>
</dbReference>
<evidence type="ECO:0000256" key="3">
    <source>
        <dbReference type="ARBA" id="ARBA00022723"/>
    </source>
</evidence>
<gene>
    <name evidence="9" type="ORF">GLAREA_03074</name>
</gene>
<evidence type="ECO:0000259" key="7">
    <source>
        <dbReference type="Pfam" id="PF02668"/>
    </source>
</evidence>
<keyword evidence="3" id="KW-0479">Metal-binding</keyword>
<comment type="cofactor">
    <cofactor evidence="1">
        <name>Fe(2+)</name>
        <dbReference type="ChEBI" id="CHEBI:29033"/>
    </cofactor>
</comment>
<feature type="domain" description="TauD/TfdA-like" evidence="7">
    <location>
        <begin position="188"/>
        <end position="425"/>
    </location>
</feature>
<evidence type="ECO:0000256" key="2">
    <source>
        <dbReference type="ARBA" id="ARBA00008654"/>
    </source>
</evidence>
<evidence type="ECO:0000256" key="4">
    <source>
        <dbReference type="ARBA" id="ARBA00022964"/>
    </source>
</evidence>
<dbReference type="InterPro" id="IPR038492">
    <property type="entry name" value="GBBH-like_N_sf"/>
</dbReference>
<keyword evidence="4" id="KW-0223">Dioxygenase</keyword>
<dbReference type="OMA" id="VHITWPN"/>
<proteinExistence type="inferred from homology"/>
<feature type="domain" description="Gamma-butyrobetaine hydroxylase-like N-terminal" evidence="8">
    <location>
        <begin position="81"/>
        <end position="135"/>
    </location>
</feature>
<name>S3CN59_GLAL2</name>
<dbReference type="EMBL" id="KE145370">
    <property type="protein sequence ID" value="EPE27160.1"/>
    <property type="molecule type" value="Genomic_DNA"/>
</dbReference>
<keyword evidence="10" id="KW-1185">Reference proteome</keyword>
<comment type="similarity">
    <text evidence="2">Belongs to the gamma-BBH/TMLD family.</text>
</comment>
<dbReference type="Proteomes" id="UP000016922">
    <property type="component" value="Unassembled WGS sequence"/>
</dbReference>
<dbReference type="InterPro" id="IPR003819">
    <property type="entry name" value="TauD/TfdA-like"/>
</dbReference>
<keyword evidence="6" id="KW-0408">Iron</keyword>
<evidence type="ECO:0000256" key="1">
    <source>
        <dbReference type="ARBA" id="ARBA00001954"/>
    </source>
</evidence>
<dbReference type="GO" id="GO:0016706">
    <property type="term" value="F:2-oxoglutarate-dependent dioxygenase activity"/>
    <property type="evidence" value="ECO:0007669"/>
    <property type="project" value="UniProtKB-ARBA"/>
</dbReference>
<dbReference type="Gene3D" id="3.60.130.10">
    <property type="entry name" value="Clavaminate synthase-like"/>
    <property type="match status" value="1"/>
</dbReference>
<dbReference type="Pfam" id="PF06155">
    <property type="entry name" value="GBBH-like_N"/>
    <property type="match status" value="1"/>
</dbReference>
<dbReference type="PANTHER" id="PTHR10696:SF25">
    <property type="entry name" value="OXIDOREDUCTASE AIM17-RELATED"/>
    <property type="match status" value="1"/>
</dbReference>
<evidence type="ECO:0000256" key="6">
    <source>
        <dbReference type="ARBA" id="ARBA00023004"/>
    </source>
</evidence>
<evidence type="ECO:0000259" key="8">
    <source>
        <dbReference type="Pfam" id="PF06155"/>
    </source>
</evidence>
<reference evidence="9 10" key="1">
    <citation type="journal article" date="2013" name="BMC Genomics">
        <title>Genomics-driven discovery of the pneumocandin biosynthetic gene cluster in the fungus Glarea lozoyensis.</title>
        <authorList>
            <person name="Chen L."/>
            <person name="Yue Q."/>
            <person name="Zhang X."/>
            <person name="Xiang M."/>
            <person name="Wang C."/>
            <person name="Li S."/>
            <person name="Che Y."/>
            <person name="Ortiz-Lopez F.J."/>
            <person name="Bills G.F."/>
            <person name="Liu X."/>
            <person name="An Z."/>
        </authorList>
    </citation>
    <scope>NUCLEOTIDE SEQUENCE [LARGE SCALE GENOMIC DNA]</scope>
    <source>
        <strain evidence="10">ATCC 20868 / MF5171</strain>
    </source>
</reference>
<dbReference type="KEGG" id="glz:GLAREA_03074"/>
<dbReference type="RefSeq" id="XP_008086350.1">
    <property type="nucleotide sequence ID" value="XM_008088159.1"/>
</dbReference>
<dbReference type="InterPro" id="IPR010376">
    <property type="entry name" value="GBBH-like_N"/>
</dbReference>
<dbReference type="GO" id="GO:0005739">
    <property type="term" value="C:mitochondrion"/>
    <property type="evidence" value="ECO:0007669"/>
    <property type="project" value="TreeGrafter"/>
</dbReference>
<dbReference type="GO" id="GO:0045329">
    <property type="term" value="P:carnitine biosynthetic process"/>
    <property type="evidence" value="ECO:0007669"/>
    <property type="project" value="TreeGrafter"/>
</dbReference>
<evidence type="ECO:0000256" key="5">
    <source>
        <dbReference type="ARBA" id="ARBA00023002"/>
    </source>
</evidence>
<evidence type="ECO:0000313" key="9">
    <source>
        <dbReference type="EMBL" id="EPE27160.1"/>
    </source>
</evidence>
<dbReference type="eggNOG" id="KOG3889">
    <property type="taxonomic scope" value="Eukaryota"/>
</dbReference>
<dbReference type="SUPFAM" id="SSF51197">
    <property type="entry name" value="Clavaminate synthase-like"/>
    <property type="match status" value="1"/>
</dbReference>
<dbReference type="Pfam" id="PF02668">
    <property type="entry name" value="TauD"/>
    <property type="match status" value="1"/>
</dbReference>
<sequence>MAALMRPPTVSRFLRCCRGTRGFSLQPRRGIQFLNPLDPPEDLSANDSRELFKSVEDVQKNGLEKREPSAYVPTIEIGKVTISKLLLRDACTCPKCVDPSSTQKNYQTTQIPENIDVKSVSGTSEGKIQVTWDNDIAELGTDHVSEYPSRLFHQNTRILEDVCDPHKIISNSEVAWNAKMMKDKLKFVDFDAYMTNDDSLYEVLEHLHLYGLVFLKNVPSSLKDAAVEDIATRIGRIRDTFYGRTWDVRSVPDAKNVAYTSRYLGLHMDLLYMANPPGYQFLHCMENTAQGGASIFSDTKWAASHLKPASRYLLHALQIPYEYRNNGEHYFHNHPVLYRKSSVKHVNYSPPFQAPFLLHPQYADEQWHQKIAALREFSAAVEDPENVVEYRLQEGECVIFNNRRVLHGRKEFDALGGKRHYKGTYIDTDVVSSRYRVLKQLDEEKHPDRVATQLKEMK</sequence>
<protein>
    <submittedName>
        <fullName evidence="9">Clavaminate synthase-like protein</fullName>
    </submittedName>
</protein>
<dbReference type="CDD" id="cd00250">
    <property type="entry name" value="CAS_like"/>
    <property type="match status" value="1"/>
</dbReference>